<organism evidence="3 4">
    <name type="scientific">Trichosporon asahii var. asahii (strain ATCC 90039 / CBS 2479 / JCM 2466 / KCTC 7840 / NBRC 103889/ NCYC 2677 / UAMH 7654)</name>
    <name type="common">Yeast</name>
    <dbReference type="NCBI Taxonomy" id="1186058"/>
    <lineage>
        <taxon>Eukaryota</taxon>
        <taxon>Fungi</taxon>
        <taxon>Dikarya</taxon>
        <taxon>Basidiomycota</taxon>
        <taxon>Agaricomycotina</taxon>
        <taxon>Tremellomycetes</taxon>
        <taxon>Trichosporonales</taxon>
        <taxon>Trichosporonaceae</taxon>
        <taxon>Trichosporon</taxon>
    </lineage>
</organism>
<sequence>MFTNLVVAALAASSAHAASYIGCNNLFGLGISVPTFPKATEKECLDTCKNRGESYGFYQASTNWCFCSVDSSASRAVVGPGNKDQCSDFRAYALKTTFDDVTCSDNLARDARDSGLYKGADLYLNSCYQACRKAKYAIFRPRGAGFLGIDYECMCANYPPVTSGGTTCGRNNYYIQSHTPGEAASGLARRAVHERAAAAQALLDANPFCPVGFKPCQVSPNADDGYECLRTETELESCGGCVFGVYGAENTNSTGVDCTALPGVDRTSVSCKLGQCQVSRCRRGFALSNGVCEPTA</sequence>
<proteinExistence type="predicted"/>
<dbReference type="OrthoDB" id="2562698at2759"/>
<gene>
    <name evidence="3" type="ORF">A1Q1_04857</name>
</gene>
<evidence type="ECO:0000259" key="2">
    <source>
        <dbReference type="Pfam" id="PF21671"/>
    </source>
</evidence>
<dbReference type="Proteomes" id="UP000002748">
    <property type="component" value="Unassembled WGS sequence"/>
</dbReference>
<dbReference type="PANTHER" id="PTHR35192:SF2">
    <property type="entry name" value="APPLE DOMAIN-CONTAINING PROTEIN"/>
    <property type="match status" value="1"/>
</dbReference>
<dbReference type="GeneID" id="25988369"/>
<reference evidence="3 4" key="1">
    <citation type="journal article" date="2012" name="Eukaryot. Cell">
        <title>Draft genome sequence of CBS 2479, the standard type strain of Trichosporon asahii.</title>
        <authorList>
            <person name="Yang R.Y."/>
            <person name="Li H.T."/>
            <person name="Zhu H."/>
            <person name="Zhou G.P."/>
            <person name="Wang M."/>
            <person name="Wang L."/>
        </authorList>
    </citation>
    <scope>NUCLEOTIDE SEQUENCE [LARGE SCALE GENOMIC DNA]</scope>
    <source>
        <strain evidence="4">ATCC 90039 / CBS 2479 / JCM 2466 / KCTC 7840 / NCYC 2677 / UAMH 7654</strain>
    </source>
</reference>
<feature type="chain" id="PRO_5003788002" evidence="1">
    <location>
        <begin position="18"/>
        <end position="296"/>
    </location>
</feature>
<comment type="caution">
    <text evidence="3">The sequence shown here is derived from an EMBL/GenBank/DDBJ whole genome shotgun (WGS) entry which is preliminary data.</text>
</comment>
<feature type="signal peptide" evidence="1">
    <location>
        <begin position="1"/>
        <end position="17"/>
    </location>
</feature>
<dbReference type="Pfam" id="PF21671">
    <property type="entry name" value="CPL1-like"/>
    <property type="match status" value="1"/>
</dbReference>
<dbReference type="VEuPathDB" id="FungiDB:A1Q1_04857"/>
<evidence type="ECO:0000313" key="3">
    <source>
        <dbReference type="EMBL" id="EJT46562.1"/>
    </source>
</evidence>
<accession>J6EUW3</accession>
<dbReference type="PANTHER" id="PTHR35192">
    <property type="entry name" value="PROTEIN, PUTATIVE-RELATED"/>
    <property type="match status" value="1"/>
</dbReference>
<dbReference type="AlphaFoldDB" id="J6EUW3"/>
<evidence type="ECO:0000313" key="4">
    <source>
        <dbReference type="Proteomes" id="UP000002748"/>
    </source>
</evidence>
<name>J6EUW3_TRIAS</name>
<evidence type="ECO:0000256" key="1">
    <source>
        <dbReference type="SAM" id="SignalP"/>
    </source>
</evidence>
<protein>
    <submittedName>
        <fullName evidence="3">Delayed-type hypersensitivity antigen-related protein</fullName>
    </submittedName>
</protein>
<dbReference type="KEGG" id="tasa:A1Q1_04857"/>
<dbReference type="InterPro" id="IPR038955">
    <property type="entry name" value="PriA/CPL1_fungi"/>
</dbReference>
<dbReference type="RefSeq" id="XP_014178570.1">
    <property type="nucleotide sequence ID" value="XM_014323095.1"/>
</dbReference>
<dbReference type="InterPro" id="IPR048661">
    <property type="entry name" value="CPL1-like"/>
</dbReference>
<feature type="domain" description="Protein CPL1-like" evidence="2">
    <location>
        <begin position="226"/>
        <end position="289"/>
    </location>
</feature>
<dbReference type="HOGENOM" id="CLU_055507_0_0_1"/>
<keyword evidence="1" id="KW-0732">Signal</keyword>
<dbReference type="EMBL" id="ALBS01000284">
    <property type="protein sequence ID" value="EJT46562.1"/>
    <property type="molecule type" value="Genomic_DNA"/>
</dbReference>